<evidence type="ECO:0000256" key="4">
    <source>
        <dbReference type="ARBA" id="ARBA00022796"/>
    </source>
</evidence>
<evidence type="ECO:0000256" key="5">
    <source>
        <dbReference type="ARBA" id="ARBA00022989"/>
    </source>
</evidence>
<evidence type="ECO:0000256" key="1">
    <source>
        <dbReference type="ARBA" id="ARBA00004370"/>
    </source>
</evidence>
<evidence type="ECO:0008006" key="11">
    <source>
        <dbReference type="Google" id="ProtNLM"/>
    </source>
</evidence>
<sequence length="105" mass="11624">MEWPGNQGLGIYAVALVVVFLLAVTSEMISYKLIHSESAAHTSRVGILYLLMLTVVPFDGTILLAACFGHALGFMFFRTAIFRKREEVISPRIDSGHDNFPMMSS</sequence>
<keyword evidence="4" id="KW-0406">Ion transport</keyword>
<dbReference type="InterPro" id="IPR007274">
    <property type="entry name" value="Cop_transporter"/>
</dbReference>
<keyword evidence="6" id="KW-0186">Copper</keyword>
<keyword evidence="4" id="KW-0187">Copper transport</keyword>
<evidence type="ECO:0000256" key="7">
    <source>
        <dbReference type="ARBA" id="ARBA00023136"/>
    </source>
</evidence>
<comment type="subcellular location">
    <subcellularLocation>
        <location evidence="1">Membrane</location>
    </subcellularLocation>
</comment>
<dbReference type="GO" id="GO:0005886">
    <property type="term" value="C:plasma membrane"/>
    <property type="evidence" value="ECO:0007669"/>
    <property type="project" value="TreeGrafter"/>
</dbReference>
<dbReference type="PANTHER" id="PTHR12483:SF117">
    <property type="entry name" value="COPPER TRANSPORTER 3"/>
    <property type="match status" value="1"/>
</dbReference>
<keyword evidence="7 8" id="KW-0472">Membrane</keyword>
<organism evidence="9 10">
    <name type="scientific">Rhynchospora tenuis</name>
    <dbReference type="NCBI Taxonomy" id="198213"/>
    <lineage>
        <taxon>Eukaryota</taxon>
        <taxon>Viridiplantae</taxon>
        <taxon>Streptophyta</taxon>
        <taxon>Embryophyta</taxon>
        <taxon>Tracheophyta</taxon>
        <taxon>Spermatophyta</taxon>
        <taxon>Magnoliopsida</taxon>
        <taxon>Liliopsida</taxon>
        <taxon>Poales</taxon>
        <taxon>Cyperaceae</taxon>
        <taxon>Cyperoideae</taxon>
        <taxon>Rhynchosporeae</taxon>
        <taxon>Rhynchospora</taxon>
    </lineage>
</organism>
<keyword evidence="5 8" id="KW-1133">Transmembrane helix</keyword>
<evidence type="ECO:0000256" key="8">
    <source>
        <dbReference type="SAM" id="Phobius"/>
    </source>
</evidence>
<evidence type="ECO:0000313" key="10">
    <source>
        <dbReference type="Proteomes" id="UP001210211"/>
    </source>
</evidence>
<feature type="transmembrane region" description="Helical" evidence="8">
    <location>
        <begin position="12"/>
        <end position="34"/>
    </location>
</feature>
<accession>A0AAD6EK01</accession>
<comment type="caution">
    <text evidence="9">The sequence shown here is derived from an EMBL/GenBank/DDBJ whole genome shotgun (WGS) entry which is preliminary data.</text>
</comment>
<gene>
    <name evidence="9" type="ORF">LUZ61_016435</name>
</gene>
<evidence type="ECO:0000313" key="9">
    <source>
        <dbReference type="EMBL" id="KAJ3687271.1"/>
    </source>
</evidence>
<dbReference type="EMBL" id="JAMRDG010000002">
    <property type="protein sequence ID" value="KAJ3687271.1"/>
    <property type="molecule type" value="Genomic_DNA"/>
</dbReference>
<keyword evidence="10" id="KW-1185">Reference proteome</keyword>
<name>A0AAD6EK01_9POAL</name>
<dbReference type="GO" id="GO:0005375">
    <property type="term" value="F:copper ion transmembrane transporter activity"/>
    <property type="evidence" value="ECO:0007669"/>
    <property type="project" value="InterPro"/>
</dbReference>
<evidence type="ECO:0000256" key="6">
    <source>
        <dbReference type="ARBA" id="ARBA00023008"/>
    </source>
</evidence>
<comment type="similarity">
    <text evidence="2">Belongs to the copper transporter (Ctr) (TC 1.A.56) family. SLC31A subfamily.</text>
</comment>
<protein>
    <recommendedName>
        <fullName evidence="11">Copper transporter</fullName>
    </recommendedName>
</protein>
<dbReference type="PANTHER" id="PTHR12483">
    <property type="entry name" value="SOLUTE CARRIER FAMILY 31 COPPER TRANSPORTERS"/>
    <property type="match status" value="1"/>
</dbReference>
<dbReference type="AlphaFoldDB" id="A0AAD6EK01"/>
<keyword evidence="4" id="KW-0813">Transport</keyword>
<evidence type="ECO:0000256" key="2">
    <source>
        <dbReference type="ARBA" id="ARBA00006921"/>
    </source>
</evidence>
<dbReference type="Proteomes" id="UP001210211">
    <property type="component" value="Unassembled WGS sequence"/>
</dbReference>
<keyword evidence="3 8" id="KW-0812">Transmembrane</keyword>
<proteinExistence type="inferred from homology"/>
<reference evidence="9 10" key="1">
    <citation type="journal article" date="2022" name="Cell">
        <title>Repeat-based holocentromeres influence genome architecture and karyotype evolution.</title>
        <authorList>
            <person name="Hofstatter P.G."/>
            <person name="Thangavel G."/>
            <person name="Lux T."/>
            <person name="Neumann P."/>
            <person name="Vondrak T."/>
            <person name="Novak P."/>
            <person name="Zhang M."/>
            <person name="Costa L."/>
            <person name="Castellani M."/>
            <person name="Scott A."/>
            <person name="Toegelov H."/>
            <person name="Fuchs J."/>
            <person name="Mata-Sucre Y."/>
            <person name="Dias Y."/>
            <person name="Vanzela A.L.L."/>
            <person name="Huettel B."/>
            <person name="Almeida C.C.S."/>
            <person name="Simkova H."/>
            <person name="Souza G."/>
            <person name="Pedrosa-Harand A."/>
            <person name="Macas J."/>
            <person name="Mayer K.F.X."/>
            <person name="Houben A."/>
            <person name="Marques A."/>
        </authorList>
    </citation>
    <scope>NUCLEOTIDE SEQUENCE [LARGE SCALE GENOMIC DNA]</scope>
    <source>
        <strain evidence="9">RhyTen1mFocal</strain>
    </source>
</reference>
<evidence type="ECO:0000256" key="3">
    <source>
        <dbReference type="ARBA" id="ARBA00022692"/>
    </source>
</evidence>
<feature type="transmembrane region" description="Helical" evidence="8">
    <location>
        <begin position="46"/>
        <end position="77"/>
    </location>
</feature>